<evidence type="ECO:0000313" key="2">
    <source>
        <dbReference type="Proteomes" id="UP000248326"/>
    </source>
</evidence>
<evidence type="ECO:0008006" key="3">
    <source>
        <dbReference type="Google" id="ProtNLM"/>
    </source>
</evidence>
<reference evidence="1 2" key="1">
    <citation type="submission" date="2018-06" db="EMBL/GenBank/DDBJ databases">
        <title>Genomic Encyclopedia of Type Strains, Phase IV (KMG-IV): sequencing the most valuable type-strain genomes for metagenomic binning, comparative biology and taxonomic classification.</title>
        <authorList>
            <person name="Goeker M."/>
        </authorList>
    </citation>
    <scope>NUCLEOTIDE SEQUENCE [LARGE SCALE GENOMIC DNA]</scope>
    <source>
        <strain evidence="1 2">DSM 18048</strain>
    </source>
</reference>
<dbReference type="Gene3D" id="3.40.50.620">
    <property type="entry name" value="HUPs"/>
    <property type="match status" value="1"/>
</dbReference>
<dbReference type="OrthoDB" id="69275at2"/>
<dbReference type="SUPFAM" id="SSF52402">
    <property type="entry name" value="Adenine nucleotide alpha hydrolases-like"/>
    <property type="match status" value="1"/>
</dbReference>
<dbReference type="InterPro" id="IPR014729">
    <property type="entry name" value="Rossmann-like_a/b/a_fold"/>
</dbReference>
<gene>
    <name evidence="1" type="ORF">DES52_101113</name>
</gene>
<keyword evidence="2" id="KW-1185">Reference proteome</keyword>
<evidence type="ECO:0000313" key="1">
    <source>
        <dbReference type="EMBL" id="PYE56309.1"/>
    </source>
</evidence>
<organism evidence="1 2">
    <name type="scientific">Deinococcus yavapaiensis KR-236</name>
    <dbReference type="NCBI Taxonomy" id="694435"/>
    <lineage>
        <taxon>Bacteria</taxon>
        <taxon>Thermotogati</taxon>
        <taxon>Deinococcota</taxon>
        <taxon>Deinococci</taxon>
        <taxon>Deinococcales</taxon>
        <taxon>Deinococcaceae</taxon>
        <taxon>Deinococcus</taxon>
    </lineage>
</organism>
<dbReference type="EMBL" id="QJSX01000001">
    <property type="protein sequence ID" value="PYE56309.1"/>
    <property type="molecule type" value="Genomic_DNA"/>
</dbReference>
<dbReference type="AlphaFoldDB" id="A0A318SAD3"/>
<comment type="caution">
    <text evidence="1">The sequence shown here is derived from an EMBL/GenBank/DDBJ whole genome shotgun (WGS) entry which is preliminary data.</text>
</comment>
<dbReference type="RefSeq" id="WP_110884821.1">
    <property type="nucleotide sequence ID" value="NZ_QJSX01000001.1"/>
</dbReference>
<accession>A0A318SAD3</accession>
<proteinExistence type="predicted"/>
<protein>
    <recommendedName>
        <fullName evidence="3">Universal stress protein family protein</fullName>
    </recommendedName>
</protein>
<dbReference type="Proteomes" id="UP000248326">
    <property type="component" value="Unassembled WGS sequence"/>
</dbReference>
<name>A0A318SAD3_9DEIO</name>
<sequence>MYRSILTPIDLSLRDPLAPRHAFDLARLLGCRVTLVASTSAADGLSRLASLAEGARRTPELVVLPEQADPERAFLALAYKERVDLLVVDTNVSFAAALRSAATLPLLLVPPSRAEPRVDRWLKAAEVTRPPLP</sequence>